<feature type="domain" description="GRF-type" evidence="6">
    <location>
        <begin position="50"/>
        <end position="91"/>
    </location>
</feature>
<dbReference type="PANTHER" id="PTHR34835:SF34">
    <property type="entry name" value="OS08G0555500 PROTEIN"/>
    <property type="match status" value="1"/>
</dbReference>
<dbReference type="PROSITE" id="PS51999">
    <property type="entry name" value="ZF_GRF"/>
    <property type="match status" value="1"/>
</dbReference>
<reference evidence="8" key="1">
    <citation type="journal article" date="2005" name="Nature">
        <title>The map-based sequence of the rice genome.</title>
        <authorList>
            <consortium name="International rice genome sequencing project (IRGSP)"/>
            <person name="Matsumoto T."/>
            <person name="Wu J."/>
            <person name="Kanamori H."/>
            <person name="Katayose Y."/>
            <person name="Fujisawa M."/>
            <person name="Namiki N."/>
            <person name="Mizuno H."/>
            <person name="Yamamoto K."/>
            <person name="Antonio B.A."/>
            <person name="Baba T."/>
            <person name="Sakata K."/>
            <person name="Nagamura Y."/>
            <person name="Aoki H."/>
            <person name="Arikawa K."/>
            <person name="Arita K."/>
            <person name="Bito T."/>
            <person name="Chiden Y."/>
            <person name="Fujitsuka N."/>
            <person name="Fukunaka R."/>
            <person name="Hamada M."/>
            <person name="Harada C."/>
            <person name="Hayashi A."/>
            <person name="Hijishita S."/>
            <person name="Honda M."/>
            <person name="Hosokawa S."/>
            <person name="Ichikawa Y."/>
            <person name="Idonuma A."/>
            <person name="Iijima M."/>
            <person name="Ikeda M."/>
            <person name="Ikeno M."/>
            <person name="Ito K."/>
            <person name="Ito S."/>
            <person name="Ito T."/>
            <person name="Ito Y."/>
            <person name="Ito Y."/>
            <person name="Iwabuchi A."/>
            <person name="Kamiya K."/>
            <person name="Karasawa W."/>
            <person name="Kurita K."/>
            <person name="Katagiri S."/>
            <person name="Kikuta A."/>
            <person name="Kobayashi H."/>
            <person name="Kobayashi N."/>
            <person name="Machita K."/>
            <person name="Maehara T."/>
            <person name="Masukawa M."/>
            <person name="Mizubayashi T."/>
            <person name="Mukai Y."/>
            <person name="Nagasaki H."/>
            <person name="Nagata Y."/>
            <person name="Naito S."/>
            <person name="Nakashima M."/>
            <person name="Nakama Y."/>
            <person name="Nakamichi Y."/>
            <person name="Nakamura M."/>
            <person name="Meguro A."/>
            <person name="Negishi M."/>
            <person name="Ohta I."/>
            <person name="Ohta T."/>
            <person name="Okamoto M."/>
            <person name="Ono N."/>
            <person name="Saji S."/>
            <person name="Sakaguchi M."/>
            <person name="Sakai K."/>
            <person name="Shibata M."/>
            <person name="Shimokawa T."/>
            <person name="Song J."/>
            <person name="Takazaki Y."/>
            <person name="Terasawa K."/>
            <person name="Tsugane M."/>
            <person name="Tsuji K."/>
            <person name="Ueda S."/>
            <person name="Waki K."/>
            <person name="Yamagata H."/>
            <person name="Yamamoto M."/>
            <person name="Yamamoto S."/>
            <person name="Yamane H."/>
            <person name="Yoshiki S."/>
            <person name="Yoshihara R."/>
            <person name="Yukawa K."/>
            <person name="Zhong H."/>
            <person name="Yano M."/>
            <person name="Yuan Q."/>
            <person name="Ouyang S."/>
            <person name="Liu J."/>
            <person name="Jones K.M."/>
            <person name="Gansberger K."/>
            <person name="Moffat K."/>
            <person name="Hill J."/>
            <person name="Bera J."/>
            <person name="Fadrosh D."/>
            <person name="Jin S."/>
            <person name="Johri S."/>
            <person name="Kim M."/>
            <person name="Overton L."/>
            <person name="Reardon M."/>
            <person name="Tsitrin T."/>
            <person name="Vuong H."/>
            <person name="Weaver B."/>
            <person name="Ciecko A."/>
            <person name="Tallon L."/>
            <person name="Jackson J."/>
            <person name="Pai G."/>
            <person name="Aken S.V."/>
            <person name="Utterback T."/>
            <person name="Reidmuller S."/>
            <person name="Feldblyum T."/>
            <person name="Hsiao J."/>
            <person name="Zismann V."/>
            <person name="Iobst S."/>
            <person name="de Vazeille A.R."/>
            <person name="Buell C.R."/>
            <person name="Ying K."/>
            <person name="Li Y."/>
            <person name="Lu T."/>
            <person name="Huang Y."/>
            <person name="Zhao Q."/>
            <person name="Feng Q."/>
            <person name="Zhang L."/>
            <person name="Zhu J."/>
            <person name="Weng Q."/>
            <person name="Mu J."/>
            <person name="Lu Y."/>
            <person name="Fan D."/>
            <person name="Liu Y."/>
            <person name="Guan J."/>
            <person name="Zhang Y."/>
            <person name="Yu S."/>
            <person name="Liu X."/>
            <person name="Zhang Y."/>
            <person name="Hong G."/>
            <person name="Han B."/>
            <person name="Choisne N."/>
            <person name="Demange N."/>
            <person name="Orjeda G."/>
            <person name="Samain S."/>
            <person name="Cattolico L."/>
            <person name="Pelletier E."/>
            <person name="Couloux A."/>
            <person name="Segurens B."/>
            <person name="Wincker P."/>
            <person name="D'Hont A."/>
            <person name="Scarpelli C."/>
            <person name="Weissenbach J."/>
            <person name="Salanoubat M."/>
            <person name="Quetier F."/>
            <person name="Yu Y."/>
            <person name="Kim H.R."/>
            <person name="Rambo T."/>
            <person name="Currie J."/>
            <person name="Collura K."/>
            <person name="Luo M."/>
            <person name="Yang T."/>
            <person name="Ammiraju J.S.S."/>
            <person name="Engler F."/>
            <person name="Soderlund C."/>
            <person name="Wing R.A."/>
            <person name="Palmer L.E."/>
            <person name="de la Bastide M."/>
            <person name="Spiegel L."/>
            <person name="Nascimento L."/>
            <person name="Zutavern T."/>
            <person name="O'Shaughnessy A."/>
            <person name="Dike S."/>
            <person name="Dedhia N."/>
            <person name="Preston R."/>
            <person name="Balija V."/>
            <person name="McCombie W.R."/>
            <person name="Chow T."/>
            <person name="Chen H."/>
            <person name="Chung M."/>
            <person name="Chen C."/>
            <person name="Shaw J."/>
            <person name="Wu H."/>
            <person name="Hsiao K."/>
            <person name="Chao Y."/>
            <person name="Chu M."/>
            <person name="Cheng C."/>
            <person name="Hour A."/>
            <person name="Lee P."/>
            <person name="Lin S."/>
            <person name="Lin Y."/>
            <person name="Liou J."/>
            <person name="Liu S."/>
            <person name="Hsing Y."/>
            <person name="Raghuvanshi S."/>
            <person name="Mohanty A."/>
            <person name="Bharti A.K."/>
            <person name="Gaur A."/>
            <person name="Gupta V."/>
            <person name="Kumar D."/>
            <person name="Ravi V."/>
            <person name="Vij S."/>
            <person name="Kapur A."/>
            <person name="Khurana P."/>
            <person name="Khurana P."/>
            <person name="Khurana J.P."/>
            <person name="Tyagi A.K."/>
            <person name="Gaikwad K."/>
            <person name="Singh A."/>
            <person name="Dalal V."/>
            <person name="Srivastava S."/>
            <person name="Dixit A."/>
            <person name="Pal A.K."/>
            <person name="Ghazi I.A."/>
            <person name="Yadav M."/>
            <person name="Pandit A."/>
            <person name="Bhargava A."/>
            <person name="Sureshbabu K."/>
            <person name="Batra K."/>
            <person name="Sharma T.R."/>
            <person name="Mohapatra T."/>
            <person name="Singh N.K."/>
            <person name="Messing J."/>
            <person name="Nelson A.B."/>
            <person name="Fuks G."/>
            <person name="Kavchok S."/>
            <person name="Keizer G."/>
            <person name="Linton E."/>
            <person name="Llaca V."/>
            <person name="Song R."/>
            <person name="Tanyolac B."/>
            <person name="Young S."/>
            <person name="Ho-Il K."/>
            <person name="Hahn J.H."/>
            <person name="Sangsakoo G."/>
            <person name="Vanavichit A."/>
            <person name="de Mattos Luiz.A.T."/>
            <person name="Zimmer P.D."/>
            <person name="Malone G."/>
            <person name="Dellagostin O."/>
            <person name="de Oliveira A.C."/>
            <person name="Bevan M."/>
            <person name="Bancroft I."/>
            <person name="Minx P."/>
            <person name="Cordum H."/>
            <person name="Wilson R."/>
            <person name="Cheng Z."/>
            <person name="Jin W."/>
            <person name="Jiang J."/>
            <person name="Leong S.A."/>
            <person name="Iwama H."/>
            <person name="Gojobori T."/>
            <person name="Itoh T."/>
            <person name="Niimura Y."/>
            <person name="Fujii Y."/>
            <person name="Habara T."/>
            <person name="Sakai H."/>
            <person name="Sato Y."/>
            <person name="Wilson G."/>
            <person name="Kumar K."/>
            <person name="McCouch S."/>
            <person name="Juretic N."/>
            <person name="Hoen D."/>
            <person name="Wright S."/>
            <person name="Bruskiewich R."/>
            <person name="Bureau T."/>
            <person name="Miyao A."/>
            <person name="Hirochika H."/>
            <person name="Nishikawa T."/>
            <person name="Kadowaki K."/>
            <person name="Sugiura M."/>
            <person name="Burr B."/>
            <person name="Sasaki T."/>
        </authorList>
    </citation>
    <scope>NUCLEOTIDE SEQUENCE [LARGE SCALE GENOMIC DNA]</scope>
    <source>
        <strain evidence="8">cv. Nipponbare</strain>
    </source>
</reference>
<organism evidence="7 8">
    <name type="scientific">Oryza sativa subsp. japonica</name>
    <name type="common">Rice</name>
    <dbReference type="NCBI Taxonomy" id="39947"/>
    <lineage>
        <taxon>Eukaryota</taxon>
        <taxon>Viridiplantae</taxon>
        <taxon>Streptophyta</taxon>
        <taxon>Embryophyta</taxon>
        <taxon>Tracheophyta</taxon>
        <taxon>Spermatophyta</taxon>
        <taxon>Magnoliopsida</taxon>
        <taxon>Liliopsida</taxon>
        <taxon>Poales</taxon>
        <taxon>Poaceae</taxon>
        <taxon>BOP clade</taxon>
        <taxon>Oryzoideae</taxon>
        <taxon>Oryzeae</taxon>
        <taxon>Oryzinae</taxon>
        <taxon>Oryza</taxon>
        <taxon>Oryza sativa</taxon>
    </lineage>
</organism>
<evidence type="ECO:0000256" key="5">
    <source>
        <dbReference type="SAM" id="Coils"/>
    </source>
</evidence>
<evidence type="ECO:0000313" key="7">
    <source>
        <dbReference type="EMBL" id="AAM15787.1"/>
    </source>
</evidence>
<evidence type="ECO:0000256" key="1">
    <source>
        <dbReference type="ARBA" id="ARBA00022723"/>
    </source>
</evidence>
<protein>
    <recommendedName>
        <fullName evidence="6">GRF-type domain-containing protein</fullName>
    </recommendedName>
</protein>
<accession>Q8S5U0</accession>
<proteinExistence type="predicted"/>
<evidence type="ECO:0000256" key="3">
    <source>
        <dbReference type="ARBA" id="ARBA00022833"/>
    </source>
</evidence>
<keyword evidence="2 4" id="KW-0863">Zinc-finger</keyword>
<dbReference type="EMBL" id="AC104428">
    <property type="protein sequence ID" value="AAM15787.1"/>
    <property type="molecule type" value="Genomic_DNA"/>
</dbReference>
<gene>
    <name evidence="7" type="primary">OJ1123F12.10</name>
</gene>
<dbReference type="Proteomes" id="UP000000763">
    <property type="component" value="Chromosome 3"/>
</dbReference>
<dbReference type="AlphaFoldDB" id="Q8S5U0"/>
<dbReference type="InterPro" id="IPR010666">
    <property type="entry name" value="Znf_GRF"/>
</dbReference>
<dbReference type="SUPFAM" id="SSF54001">
    <property type="entry name" value="Cysteine proteinases"/>
    <property type="match status" value="1"/>
</dbReference>
<dbReference type="Pfam" id="PF10536">
    <property type="entry name" value="PMD"/>
    <property type="match status" value="1"/>
</dbReference>
<dbReference type="InterPro" id="IPR038765">
    <property type="entry name" value="Papain-like_cys_pep_sf"/>
</dbReference>
<dbReference type="InterPro" id="IPR019557">
    <property type="entry name" value="AminoTfrase-like_pln_mobile"/>
</dbReference>
<keyword evidence="5" id="KW-0175">Coiled coil</keyword>
<keyword evidence="1" id="KW-0479">Metal-binding</keyword>
<evidence type="ECO:0000256" key="4">
    <source>
        <dbReference type="PROSITE-ProRule" id="PRU01343"/>
    </source>
</evidence>
<reference evidence="8" key="2">
    <citation type="journal article" date="2008" name="Nucleic Acids Res.">
        <title>The rice annotation project database (RAP-DB): 2008 update.</title>
        <authorList>
            <consortium name="The rice annotation project (RAP)"/>
        </authorList>
    </citation>
    <scope>GENOME REANNOTATION</scope>
    <source>
        <strain evidence="8">cv. Nipponbare</strain>
    </source>
</reference>
<sequence>MVTSKKVQNNEAAMADGAVKEYRHGLCMDVPMYIEDSEYCGEELGTRLTCRHGLTPKRRTAWEGPDTGRRFLGCPLEEEDQCDKFFWVDEPWHPRVQKTLEQMWHAVERATKLTDNNTSTARRRNPGKRGRHGRKLPILSVTAAMEKIGFGGLLAMPEININRVICIWLADRYDVKSQTILIQDKSLPITLWDVQCILDIPAEGPVISKLPPLITEDYKIYSRHKDGESKNISLISLQEAILEESKQSEINEEDFIRRMMFFTIGYILCPTTKAHVSSSYLPLLRDVTKIHTINWASLTREHLCDCLKEFKGGLKNIEGNLPLLQCWYWEHVKAVNSEFCNINYNGRQIPLISFWNAANVRLRNKYDCRTAEGGGLIIEQIEHPDFLNDEQRYEHDTHGFEDRENDFYINEQRIEEDTAFEELENDYPILSDNEEIDAQQSFAYANDHMPYGTDNEKEKDDDRELNQCEDDHETKIKSPAKIAAVEHSGHIKVLVDMLQQLERSIQFMENKLTNKLLSVEQICRKNTLAIEDETNLAKEIDGNGTEEAPFIITGDEATETDDNNKTIAERLRGSANLGLTLKDKITINYILQSEKTKVIEAYTELINDNQQGHTRQYGSALIEKETQVQMQPQWYNASEDIKNLINGVAKYIDYTVKERPVPTSWTDTNVAKWPLCPKSVPQQKDSWSCGLNALKFMETWDGKELTSDFLNMEPNEVFRLKVAANLINTTLNIVLAVHDDIRRLHSENSSTSEVTMKL</sequence>
<evidence type="ECO:0000256" key="2">
    <source>
        <dbReference type="ARBA" id="ARBA00022771"/>
    </source>
</evidence>
<dbReference type="GO" id="GO:0008270">
    <property type="term" value="F:zinc ion binding"/>
    <property type="evidence" value="ECO:0007669"/>
    <property type="project" value="UniProtKB-KW"/>
</dbReference>
<keyword evidence="3" id="KW-0862">Zinc</keyword>
<name>Q8S5U0_ORYSJ</name>
<feature type="coiled-coil region" evidence="5">
    <location>
        <begin position="491"/>
        <end position="518"/>
    </location>
</feature>
<dbReference type="Gene3D" id="3.40.395.10">
    <property type="entry name" value="Adenoviral Proteinase, Chain A"/>
    <property type="match status" value="1"/>
</dbReference>
<dbReference type="PANTHER" id="PTHR34835">
    <property type="entry name" value="OS07G0283600 PROTEIN-RELATED"/>
    <property type="match status" value="1"/>
</dbReference>
<evidence type="ECO:0000259" key="6">
    <source>
        <dbReference type="PROSITE" id="PS51999"/>
    </source>
</evidence>
<evidence type="ECO:0000313" key="8">
    <source>
        <dbReference type="Proteomes" id="UP000000763"/>
    </source>
</evidence>
<dbReference type="Pfam" id="PF06839">
    <property type="entry name" value="Zn_ribbon_GRF"/>
    <property type="match status" value="1"/>
</dbReference>